<protein>
    <submittedName>
        <fullName evidence="2">Uncharacterized protein</fullName>
    </submittedName>
</protein>
<feature type="compositionally biased region" description="Basic and acidic residues" evidence="1">
    <location>
        <begin position="14"/>
        <end position="25"/>
    </location>
</feature>
<dbReference type="InterPro" id="IPR040249">
    <property type="entry name" value="Ricin_B-like_lectin_EULS3-like"/>
</dbReference>
<dbReference type="AlphaFoldDB" id="A0A5P1EMY0"/>
<dbReference type="Gramene" id="ONK67013">
    <property type="protein sequence ID" value="ONK67013"/>
    <property type="gene ID" value="A4U43_C06F14600"/>
</dbReference>
<feature type="compositionally biased region" description="Basic and acidic residues" evidence="1">
    <location>
        <begin position="144"/>
        <end position="154"/>
    </location>
</feature>
<keyword evidence="3" id="KW-1185">Reference proteome</keyword>
<organism evidence="2 3">
    <name type="scientific">Asparagus officinalis</name>
    <name type="common">Garden asparagus</name>
    <dbReference type="NCBI Taxonomy" id="4686"/>
    <lineage>
        <taxon>Eukaryota</taxon>
        <taxon>Viridiplantae</taxon>
        <taxon>Streptophyta</taxon>
        <taxon>Embryophyta</taxon>
        <taxon>Tracheophyta</taxon>
        <taxon>Spermatophyta</taxon>
        <taxon>Magnoliopsida</taxon>
        <taxon>Liliopsida</taxon>
        <taxon>Asparagales</taxon>
        <taxon>Asparagaceae</taxon>
        <taxon>Asparagoideae</taxon>
        <taxon>Asparagus</taxon>
    </lineage>
</organism>
<gene>
    <name evidence="2" type="ORF">A4U43_C06F14600</name>
</gene>
<evidence type="ECO:0000313" key="3">
    <source>
        <dbReference type="Proteomes" id="UP000243459"/>
    </source>
</evidence>
<evidence type="ECO:0000256" key="1">
    <source>
        <dbReference type="SAM" id="MobiDB-lite"/>
    </source>
</evidence>
<reference evidence="3" key="1">
    <citation type="journal article" date="2017" name="Nat. Commun.">
        <title>The asparagus genome sheds light on the origin and evolution of a young Y chromosome.</title>
        <authorList>
            <person name="Harkess A."/>
            <person name="Zhou J."/>
            <person name="Xu C."/>
            <person name="Bowers J.E."/>
            <person name="Van der Hulst R."/>
            <person name="Ayyampalayam S."/>
            <person name="Mercati F."/>
            <person name="Riccardi P."/>
            <person name="McKain M.R."/>
            <person name="Kakrana A."/>
            <person name="Tang H."/>
            <person name="Ray J."/>
            <person name="Groenendijk J."/>
            <person name="Arikit S."/>
            <person name="Mathioni S.M."/>
            <person name="Nakano M."/>
            <person name="Shan H."/>
            <person name="Telgmann-Rauber A."/>
            <person name="Kanno A."/>
            <person name="Yue Z."/>
            <person name="Chen H."/>
            <person name="Li W."/>
            <person name="Chen Y."/>
            <person name="Xu X."/>
            <person name="Zhang Y."/>
            <person name="Luo S."/>
            <person name="Chen H."/>
            <person name="Gao J."/>
            <person name="Mao Z."/>
            <person name="Pires J.C."/>
            <person name="Luo M."/>
            <person name="Kudrna D."/>
            <person name="Wing R.A."/>
            <person name="Meyers B.C."/>
            <person name="Yi K."/>
            <person name="Kong H."/>
            <person name="Lavrijsen P."/>
            <person name="Sunseri F."/>
            <person name="Falavigna A."/>
            <person name="Ye Y."/>
            <person name="Leebens-Mack J.H."/>
            <person name="Chen G."/>
        </authorList>
    </citation>
    <scope>NUCLEOTIDE SEQUENCE [LARGE SCALE GENOMIC DNA]</scope>
    <source>
        <strain evidence="3">cv. DH0086</strain>
    </source>
</reference>
<dbReference type="EMBL" id="CM007386">
    <property type="protein sequence ID" value="ONK67013.1"/>
    <property type="molecule type" value="Genomic_DNA"/>
</dbReference>
<dbReference type="Proteomes" id="UP000243459">
    <property type="component" value="Chromosome 6"/>
</dbReference>
<dbReference type="OrthoDB" id="7769065at2759"/>
<proteinExistence type="predicted"/>
<sequence length="205" mass="22302">MEEVGSLQESQEETDSRPAAEPEKEFDLHIVGSNQNLEEAVETLKHVGVETKAVDTTIVELKSAEKEELDAAVSEKDKEVIGKGEMTSSLAQIVDGLVESEVAGAETNTVMAKENEVTGIPVVSRDVDASIESKAEEEETMDVEPEKNKAVDRTGAERSLDLHWIKDLKYNTRVKDEEGCPAFSLINKVTGEAIKHSIGATHPIS</sequence>
<accession>A0A5P1EMY0</accession>
<dbReference type="PANTHER" id="PTHR31257">
    <property type="entry name" value="RICIN B-LIKE LECTIN EULS3"/>
    <property type="match status" value="1"/>
</dbReference>
<dbReference type="PANTHER" id="PTHR31257:SF2">
    <property type="entry name" value="RICIN B-LIKE LECTIN EULS3"/>
    <property type="match status" value="1"/>
</dbReference>
<name>A0A5P1EMY0_ASPOF</name>
<evidence type="ECO:0000313" key="2">
    <source>
        <dbReference type="EMBL" id="ONK67013.1"/>
    </source>
</evidence>
<feature type="region of interest" description="Disordered" evidence="1">
    <location>
        <begin position="133"/>
        <end position="154"/>
    </location>
</feature>
<feature type="region of interest" description="Disordered" evidence="1">
    <location>
        <begin position="1"/>
        <end position="25"/>
    </location>
</feature>